<reference evidence="1" key="1">
    <citation type="journal article" date="2014" name="Front. Microbiol.">
        <title>High frequency of phylogenetically diverse reductive dehalogenase-homologous genes in deep subseafloor sedimentary metagenomes.</title>
        <authorList>
            <person name="Kawai M."/>
            <person name="Futagami T."/>
            <person name="Toyoda A."/>
            <person name="Takaki Y."/>
            <person name="Nishi S."/>
            <person name="Hori S."/>
            <person name="Arai W."/>
            <person name="Tsubouchi T."/>
            <person name="Morono Y."/>
            <person name="Uchiyama I."/>
            <person name="Ito T."/>
            <person name="Fujiyama A."/>
            <person name="Inagaki F."/>
            <person name="Takami H."/>
        </authorList>
    </citation>
    <scope>NUCLEOTIDE SEQUENCE</scope>
    <source>
        <strain evidence="1">Expedition CK06-06</strain>
    </source>
</reference>
<sequence>RKKLENHLFELFELVGITQCDQDIVGINHSFRRGIVASRGISAF</sequence>
<proteinExistence type="predicted"/>
<name>X1HIY9_9ZZZZ</name>
<feature type="non-terminal residue" evidence="1">
    <location>
        <position position="1"/>
    </location>
</feature>
<comment type="caution">
    <text evidence="1">The sequence shown here is derived from an EMBL/GenBank/DDBJ whole genome shotgun (WGS) entry which is preliminary data.</text>
</comment>
<organism evidence="1">
    <name type="scientific">marine sediment metagenome</name>
    <dbReference type="NCBI Taxonomy" id="412755"/>
    <lineage>
        <taxon>unclassified sequences</taxon>
        <taxon>metagenomes</taxon>
        <taxon>ecological metagenomes</taxon>
    </lineage>
</organism>
<protein>
    <submittedName>
        <fullName evidence="1">Uncharacterized protein</fullName>
    </submittedName>
</protein>
<accession>X1HIY9</accession>
<evidence type="ECO:0000313" key="1">
    <source>
        <dbReference type="EMBL" id="GAH56990.1"/>
    </source>
</evidence>
<dbReference type="EMBL" id="BARU01019798">
    <property type="protein sequence ID" value="GAH56990.1"/>
    <property type="molecule type" value="Genomic_DNA"/>
</dbReference>
<dbReference type="AlphaFoldDB" id="X1HIY9"/>
<gene>
    <name evidence="1" type="ORF">S03H2_32581</name>
</gene>